<dbReference type="Pfam" id="PF04978">
    <property type="entry name" value="MST"/>
    <property type="match status" value="1"/>
</dbReference>
<sequence length="197" mass="22184">MSADPESPVRWTKATVFPDLWVDAAQDPRERYADPVGEKQTLRYYLQHYRLTLAMKCDGLDPEQLARRSVPPSTLSLLGLVRHLAKVEHSWFRRVLQEQPELPRLYWSADVPDLDFDGAVADPAVFADAWATWEAEAQAADAWLDAFPEEDLGRAVPNGSAGTVPVRDVLVHLVEEYARHLGHADLLRECIDGRTGQ</sequence>
<dbReference type="InterPro" id="IPR007061">
    <property type="entry name" value="MST-like"/>
</dbReference>
<name>A0AA41QB83_9MICO</name>
<accession>A0AA41QB83</accession>
<evidence type="ECO:0000313" key="1">
    <source>
        <dbReference type="EMBL" id="MCF4119570.1"/>
    </source>
</evidence>
<comment type="caution">
    <text evidence="1">The sequence shown here is derived from an EMBL/GenBank/DDBJ whole genome shotgun (WGS) entry which is preliminary data.</text>
</comment>
<keyword evidence="2" id="KW-1185">Reference proteome</keyword>
<dbReference type="RefSeq" id="WP_236087261.1">
    <property type="nucleotide sequence ID" value="NZ_JAKGSG010000005.1"/>
</dbReference>
<dbReference type="Gene3D" id="1.20.120.450">
    <property type="entry name" value="dinb family like domain"/>
    <property type="match status" value="1"/>
</dbReference>
<reference evidence="1" key="1">
    <citation type="submission" date="2022-01" db="EMBL/GenBank/DDBJ databases">
        <title>Antribacter sp. nov., isolated from Guizhou of China.</title>
        <authorList>
            <person name="Chengliang C."/>
            <person name="Ya Z."/>
        </authorList>
    </citation>
    <scope>NUCLEOTIDE SEQUENCE</scope>
    <source>
        <strain evidence="1">KLBMP 9083</strain>
    </source>
</reference>
<proteinExistence type="predicted"/>
<protein>
    <submittedName>
        <fullName evidence="1">DinB family protein</fullName>
    </submittedName>
</protein>
<gene>
    <name evidence="1" type="ORF">L1785_01080</name>
</gene>
<evidence type="ECO:0000313" key="2">
    <source>
        <dbReference type="Proteomes" id="UP001165405"/>
    </source>
</evidence>
<dbReference type="InterPro" id="IPR034660">
    <property type="entry name" value="DinB/YfiT-like"/>
</dbReference>
<dbReference type="AlphaFoldDB" id="A0AA41QB83"/>
<organism evidence="1 2">
    <name type="scientific">Antribacter soli</name>
    <dbReference type="NCBI Taxonomy" id="2910976"/>
    <lineage>
        <taxon>Bacteria</taxon>
        <taxon>Bacillati</taxon>
        <taxon>Actinomycetota</taxon>
        <taxon>Actinomycetes</taxon>
        <taxon>Micrococcales</taxon>
        <taxon>Promicromonosporaceae</taxon>
        <taxon>Antribacter</taxon>
    </lineage>
</organism>
<dbReference type="EMBL" id="JAKGSG010000005">
    <property type="protein sequence ID" value="MCF4119570.1"/>
    <property type="molecule type" value="Genomic_DNA"/>
</dbReference>
<dbReference type="Proteomes" id="UP001165405">
    <property type="component" value="Unassembled WGS sequence"/>
</dbReference>
<dbReference type="SUPFAM" id="SSF109854">
    <property type="entry name" value="DinB/YfiT-like putative metalloenzymes"/>
    <property type="match status" value="1"/>
</dbReference>